<dbReference type="RefSeq" id="WP_186745430.1">
    <property type="nucleotide sequence ID" value="NZ_CP060394.1"/>
</dbReference>
<reference evidence="1 2" key="1">
    <citation type="submission" date="2020-08" db="EMBL/GenBank/DDBJ databases">
        <title>Edaphobacter telluris sp. nov. and Acidobacterium dinghuensis sp. nov., two acidobacteria isolated from forest soil.</title>
        <authorList>
            <person name="Fu J."/>
            <person name="Qiu L."/>
        </authorList>
    </citation>
    <scope>NUCLEOTIDE SEQUENCE [LARGE SCALE GENOMIC DNA]</scope>
    <source>
        <strain evidence="1">4Y35</strain>
    </source>
</reference>
<accession>A0A7G8BML3</accession>
<sequence length="187" mass="19965">MKAAAIGVRVHSGWGALVAVSGDTSAPQIVDRKHIVVIDPTKPGAKQPYHFAESMAIAAAEKHISDCAAASNRLALAILDAFLSDLRGRGCNLAGCALLLASGRALPPLPDILASHALIHTAEGEFFRRIFREAFEKLCVPVTGFRERDLDTETMSRLSALGRSIGPPWTKDEKTAALAALMLLEKN</sequence>
<evidence type="ECO:0000313" key="2">
    <source>
        <dbReference type="Proteomes" id="UP000515312"/>
    </source>
</evidence>
<dbReference type="KEGG" id="adin:H7849_07650"/>
<organism evidence="1 2">
    <name type="scientific">Alloacidobacterium dinghuense</name>
    <dbReference type="NCBI Taxonomy" id="2763107"/>
    <lineage>
        <taxon>Bacteria</taxon>
        <taxon>Pseudomonadati</taxon>
        <taxon>Acidobacteriota</taxon>
        <taxon>Terriglobia</taxon>
        <taxon>Terriglobales</taxon>
        <taxon>Acidobacteriaceae</taxon>
        <taxon>Alloacidobacterium</taxon>
    </lineage>
</organism>
<name>A0A7G8BML3_9BACT</name>
<gene>
    <name evidence="1" type="ORF">H7849_07650</name>
</gene>
<protein>
    <submittedName>
        <fullName evidence="1">Uncharacterized protein</fullName>
    </submittedName>
</protein>
<keyword evidence="2" id="KW-1185">Reference proteome</keyword>
<dbReference type="AlphaFoldDB" id="A0A7G8BML3"/>
<dbReference type="EMBL" id="CP060394">
    <property type="protein sequence ID" value="QNI33783.1"/>
    <property type="molecule type" value="Genomic_DNA"/>
</dbReference>
<dbReference type="Proteomes" id="UP000515312">
    <property type="component" value="Chromosome"/>
</dbReference>
<evidence type="ECO:0000313" key="1">
    <source>
        <dbReference type="EMBL" id="QNI33783.1"/>
    </source>
</evidence>
<proteinExistence type="predicted"/>